<dbReference type="InterPro" id="IPR024114">
    <property type="entry name" value="Islet_autoAg_Ica1/Ica1-like"/>
</dbReference>
<feature type="non-terminal residue" evidence="3">
    <location>
        <position position="1"/>
    </location>
</feature>
<dbReference type="InterPro" id="IPR010504">
    <property type="entry name" value="AH_dom"/>
</dbReference>
<dbReference type="PANTHER" id="PTHR10164">
    <property type="entry name" value="ISLET CELL AUTOANTIGEN 1"/>
    <property type="match status" value="1"/>
</dbReference>
<dbReference type="SMART" id="SM01237">
    <property type="entry name" value="ICA69"/>
    <property type="match status" value="1"/>
</dbReference>
<protein>
    <submittedName>
        <fullName evidence="3">ICA69 protein</fullName>
    </submittedName>
</protein>
<dbReference type="GO" id="GO:0019904">
    <property type="term" value="F:protein domain specific binding"/>
    <property type="evidence" value="ECO:0007669"/>
    <property type="project" value="InterPro"/>
</dbReference>
<name>A0A7K5GQY0_9AVES</name>
<dbReference type="EMBL" id="VZRC01000433">
    <property type="protein sequence ID" value="NWS59505.1"/>
    <property type="molecule type" value="Genomic_DNA"/>
</dbReference>
<evidence type="ECO:0000313" key="3">
    <source>
        <dbReference type="EMBL" id="NWS59505.1"/>
    </source>
</evidence>
<dbReference type="AlphaFoldDB" id="A0A7K5GQY0"/>
<dbReference type="CDD" id="cd07661">
    <property type="entry name" value="BAR_ICA69"/>
    <property type="match status" value="1"/>
</dbReference>
<dbReference type="Proteomes" id="UP000541181">
    <property type="component" value="Unassembled WGS sequence"/>
</dbReference>
<dbReference type="FunFam" id="1.20.1270.60:FF:000015">
    <property type="entry name" value="Islet cell autoantigen 1, 69kDa"/>
    <property type="match status" value="1"/>
</dbReference>
<dbReference type="InterPro" id="IPR006723">
    <property type="entry name" value="Islet_autoAg_Ica1_C"/>
</dbReference>
<dbReference type="SMART" id="SM01015">
    <property type="entry name" value="Arfaptin"/>
    <property type="match status" value="1"/>
</dbReference>
<reference evidence="3 4" key="1">
    <citation type="submission" date="2019-09" db="EMBL/GenBank/DDBJ databases">
        <title>Bird 10,000 Genomes (B10K) Project - Family phase.</title>
        <authorList>
            <person name="Zhang G."/>
        </authorList>
    </citation>
    <scope>NUCLEOTIDE SEQUENCE [LARGE SCALE GENOMIC DNA]</scope>
    <source>
        <strain evidence="3">B10K-CU-031-22</strain>
    </source>
</reference>
<dbReference type="PANTHER" id="PTHR10164:SF3">
    <property type="entry name" value="ISLET CELL AUTOANTIGEN 1"/>
    <property type="match status" value="1"/>
</dbReference>
<dbReference type="PROSITE" id="PS50870">
    <property type="entry name" value="AH"/>
    <property type="match status" value="1"/>
</dbReference>
<dbReference type="InterPro" id="IPR027267">
    <property type="entry name" value="AH/BAR_dom_sf"/>
</dbReference>
<dbReference type="Gene3D" id="1.20.1270.60">
    <property type="entry name" value="Arfaptin homology (AH) domain/BAR domain"/>
    <property type="match status" value="1"/>
</dbReference>
<dbReference type="OrthoDB" id="2126778at2759"/>
<feature type="non-terminal residue" evidence="3">
    <location>
        <position position="500"/>
    </location>
</feature>
<gene>
    <name evidence="3" type="primary">Ica1</name>
    <name evidence="3" type="ORF">CHUBUR_R05741</name>
</gene>
<dbReference type="Pfam" id="PF04629">
    <property type="entry name" value="ICA69"/>
    <property type="match status" value="2"/>
</dbReference>
<sequence>YCSNYPREFYDQYAQSQEKSVVNKMQQKYWKTKQTLIKVTGKKEDEHVVASDADLDAKLELFHSIQRTCMELLKAIELYQKRICFLSQEENELGKFLRSQGSQDKTRAGKMMQATGKALCFSSQQRLALRAPLSRLYQEVETFRYRAISDTWLTVNRMEQYRTEYRGALLWMKDVSQELDPDLYKQMEKFRKVQAQVRHAKLNFDKLKTDVCQKVDLLGASRCNLLSHVLTTYQTTLLHFWEKTSHTMAAIHESFKGYQPYEFTMLKSLQDPVNKLTEKAEKEDLQIERTKSVQDQQIHLSELMLSRFELPVALRLISLDEESHTKESNYSADNGKDVISTLQGNCNHKQNSGAIDDLLDLQPEENASKDQFVRSLESEPGDKDDLVLLNEILNASSLDEGEFSKEWTAVFGQVALADLTMNSSAGDVENTSSSVAPTPSGYLPSQLLDQNMNDLQSSLHEPAKNPKDLTAWFSLFADLDPLSNPDAVGKTDKEHELLNA</sequence>
<evidence type="ECO:0000256" key="1">
    <source>
        <dbReference type="SAM" id="MobiDB-lite"/>
    </source>
</evidence>
<feature type="region of interest" description="Disordered" evidence="1">
    <location>
        <begin position="424"/>
        <end position="443"/>
    </location>
</feature>
<comment type="caution">
    <text evidence="3">The sequence shown here is derived from an EMBL/GenBank/DDBJ whole genome shotgun (WGS) entry which is preliminary data.</text>
</comment>
<dbReference type="GO" id="GO:0051049">
    <property type="term" value="P:regulation of transport"/>
    <property type="evidence" value="ECO:0007669"/>
    <property type="project" value="TreeGrafter"/>
</dbReference>
<dbReference type="GO" id="GO:0005794">
    <property type="term" value="C:Golgi apparatus"/>
    <property type="evidence" value="ECO:0007669"/>
    <property type="project" value="TreeGrafter"/>
</dbReference>
<organism evidence="3 4">
    <name type="scientific">Chunga burmeisteri</name>
    <name type="common">Black-legged seriema</name>
    <dbReference type="NCBI Taxonomy" id="1352770"/>
    <lineage>
        <taxon>Eukaryota</taxon>
        <taxon>Metazoa</taxon>
        <taxon>Chordata</taxon>
        <taxon>Craniata</taxon>
        <taxon>Vertebrata</taxon>
        <taxon>Euteleostomi</taxon>
        <taxon>Archelosauria</taxon>
        <taxon>Archosauria</taxon>
        <taxon>Dinosauria</taxon>
        <taxon>Saurischia</taxon>
        <taxon>Theropoda</taxon>
        <taxon>Coelurosauria</taxon>
        <taxon>Aves</taxon>
        <taxon>Neognathae</taxon>
        <taxon>Neoaves</taxon>
        <taxon>Telluraves</taxon>
        <taxon>Australaves</taxon>
        <taxon>Cariamiformes</taxon>
        <taxon>Cariamidae</taxon>
        <taxon>Chunga</taxon>
    </lineage>
</organism>
<accession>A0A7K5GQY0</accession>
<dbReference type="SUPFAM" id="SSF103657">
    <property type="entry name" value="BAR/IMD domain-like"/>
    <property type="match status" value="1"/>
</dbReference>
<proteinExistence type="predicted"/>
<feature type="domain" description="AH" evidence="2">
    <location>
        <begin position="50"/>
        <end position="253"/>
    </location>
</feature>
<feature type="compositionally biased region" description="Polar residues" evidence="1">
    <location>
        <begin position="424"/>
        <end position="437"/>
    </location>
</feature>
<keyword evidence="4" id="KW-1185">Reference proteome</keyword>
<dbReference type="Pfam" id="PF06456">
    <property type="entry name" value="Arfaptin"/>
    <property type="match status" value="1"/>
</dbReference>
<evidence type="ECO:0000313" key="4">
    <source>
        <dbReference type="Proteomes" id="UP000541181"/>
    </source>
</evidence>
<evidence type="ECO:0000259" key="2">
    <source>
        <dbReference type="PROSITE" id="PS50870"/>
    </source>
</evidence>